<comment type="caution">
    <text evidence="6">The sequence shown here is derived from an EMBL/GenBank/DDBJ whole genome shotgun (WGS) entry which is preliminary data.</text>
</comment>
<dbReference type="GO" id="GO:0006281">
    <property type="term" value="P:DNA repair"/>
    <property type="evidence" value="ECO:0007669"/>
    <property type="project" value="UniProtKB-KW"/>
</dbReference>
<dbReference type="CDD" id="cd14332">
    <property type="entry name" value="UBA_RuvA_C"/>
    <property type="match status" value="1"/>
</dbReference>
<dbReference type="GO" id="GO:0009378">
    <property type="term" value="F:four-way junction helicase activity"/>
    <property type="evidence" value="ECO:0007669"/>
    <property type="project" value="InterPro"/>
</dbReference>
<keyword evidence="6" id="KW-0547">Nucleotide-binding</keyword>
<keyword evidence="6" id="KW-0347">Helicase</keyword>
<organism evidence="6">
    <name type="scientific">bioreactor metagenome</name>
    <dbReference type="NCBI Taxonomy" id="1076179"/>
    <lineage>
        <taxon>unclassified sequences</taxon>
        <taxon>metagenomes</taxon>
        <taxon>ecological metagenomes</taxon>
    </lineage>
</organism>
<dbReference type="NCBIfam" id="TIGR00084">
    <property type="entry name" value="ruvA"/>
    <property type="match status" value="1"/>
</dbReference>
<evidence type="ECO:0000256" key="4">
    <source>
        <dbReference type="ARBA" id="ARBA00023204"/>
    </source>
</evidence>
<dbReference type="GO" id="GO:0003677">
    <property type="term" value="F:DNA binding"/>
    <property type="evidence" value="ECO:0007669"/>
    <property type="project" value="UniProtKB-KW"/>
</dbReference>
<evidence type="ECO:0000256" key="3">
    <source>
        <dbReference type="ARBA" id="ARBA00023125"/>
    </source>
</evidence>
<dbReference type="SUPFAM" id="SSF46929">
    <property type="entry name" value="DNA helicase RuvA subunit, C-terminal domain"/>
    <property type="match status" value="1"/>
</dbReference>
<evidence type="ECO:0000259" key="5">
    <source>
        <dbReference type="Pfam" id="PF07499"/>
    </source>
</evidence>
<sequence>MLTTVTGVGPRVALSILSEVTPEQFAIAVVTKDTKRLTMAAGVGNKLAQRIILELMDRVSKEQLTAKEPASSGRRSVLAVGSETDEAVSALVVLGYSQSEALRVIRKADTAGMTVEDIIKMALRELIK</sequence>
<dbReference type="EMBL" id="VSSQ01139877">
    <property type="protein sequence ID" value="MPN62201.1"/>
    <property type="molecule type" value="Genomic_DNA"/>
</dbReference>
<dbReference type="AlphaFoldDB" id="A0A645JF14"/>
<dbReference type="InterPro" id="IPR000085">
    <property type="entry name" value="RuvA"/>
</dbReference>
<dbReference type="SUPFAM" id="SSF47781">
    <property type="entry name" value="RuvA domain 2-like"/>
    <property type="match status" value="1"/>
</dbReference>
<dbReference type="GO" id="GO:0009379">
    <property type="term" value="C:Holliday junction helicase complex"/>
    <property type="evidence" value="ECO:0007669"/>
    <property type="project" value="InterPro"/>
</dbReference>
<evidence type="ECO:0000256" key="1">
    <source>
        <dbReference type="ARBA" id="ARBA00022490"/>
    </source>
</evidence>
<reference evidence="6" key="1">
    <citation type="submission" date="2019-08" db="EMBL/GenBank/DDBJ databases">
        <authorList>
            <person name="Kucharzyk K."/>
            <person name="Murdoch R.W."/>
            <person name="Higgins S."/>
            <person name="Loffler F."/>
        </authorList>
    </citation>
    <scope>NUCLEOTIDE SEQUENCE</scope>
</reference>
<dbReference type="GO" id="GO:0005524">
    <property type="term" value="F:ATP binding"/>
    <property type="evidence" value="ECO:0007669"/>
    <property type="project" value="InterPro"/>
</dbReference>
<dbReference type="InterPro" id="IPR036267">
    <property type="entry name" value="RuvA_C_sf"/>
</dbReference>
<feature type="domain" description="Holliday junction DNA helicase RuvA C-terminal" evidence="5">
    <location>
        <begin position="84"/>
        <end position="126"/>
    </location>
</feature>
<protein>
    <submittedName>
        <fullName evidence="6">Holliday junction ATP-dependent DNA helicase RuvA</fullName>
        <ecNumber evidence="6">3.6.4.12</ecNumber>
    </submittedName>
</protein>
<keyword evidence="6" id="KW-0378">Hydrolase</keyword>
<dbReference type="Gene3D" id="1.10.150.20">
    <property type="entry name" value="5' to 3' exonuclease, C-terminal subdomain"/>
    <property type="match status" value="1"/>
</dbReference>
<dbReference type="Pfam" id="PF07499">
    <property type="entry name" value="RuvA_C"/>
    <property type="match status" value="1"/>
</dbReference>
<keyword evidence="6" id="KW-0067">ATP-binding</keyword>
<name>A0A645JF14_9ZZZZ</name>
<dbReference type="Gene3D" id="1.10.8.10">
    <property type="entry name" value="DNA helicase RuvA subunit, C-terminal domain"/>
    <property type="match status" value="1"/>
</dbReference>
<dbReference type="Pfam" id="PF14520">
    <property type="entry name" value="HHH_5"/>
    <property type="match status" value="1"/>
</dbReference>
<keyword evidence="2" id="KW-0227">DNA damage</keyword>
<dbReference type="InterPro" id="IPR010994">
    <property type="entry name" value="RuvA_2-like"/>
</dbReference>
<evidence type="ECO:0000313" key="6">
    <source>
        <dbReference type="EMBL" id="MPN62201.1"/>
    </source>
</evidence>
<dbReference type="GO" id="GO:0016787">
    <property type="term" value="F:hydrolase activity"/>
    <property type="evidence" value="ECO:0007669"/>
    <property type="project" value="UniProtKB-KW"/>
</dbReference>
<proteinExistence type="predicted"/>
<keyword evidence="3" id="KW-0238">DNA-binding</keyword>
<evidence type="ECO:0000256" key="2">
    <source>
        <dbReference type="ARBA" id="ARBA00022763"/>
    </source>
</evidence>
<keyword evidence="1" id="KW-0963">Cytoplasm</keyword>
<dbReference type="EC" id="3.6.4.12" evidence="6"/>
<gene>
    <name evidence="6" type="primary">ruvA_53</name>
    <name evidence="6" type="ORF">SDC9_209948</name>
</gene>
<accession>A0A645JF14</accession>
<dbReference type="InterPro" id="IPR011114">
    <property type="entry name" value="RuvA_C"/>
</dbReference>
<keyword evidence="4" id="KW-0234">DNA repair</keyword>
<dbReference type="GO" id="GO:0006310">
    <property type="term" value="P:DNA recombination"/>
    <property type="evidence" value="ECO:0007669"/>
    <property type="project" value="InterPro"/>
</dbReference>